<dbReference type="Proteomes" id="UP000317496">
    <property type="component" value="Chromosome"/>
</dbReference>
<dbReference type="PANTHER" id="PTHR43639">
    <property type="entry name" value="OXIDOREDUCTASE, SHORT-CHAIN DEHYDROGENASE/REDUCTASE FAMILY (AFU_ORTHOLOGUE AFUA_5G02870)"/>
    <property type="match status" value="1"/>
</dbReference>
<dbReference type="FunFam" id="3.40.50.720:FF:000084">
    <property type="entry name" value="Short-chain dehydrogenase reductase"/>
    <property type="match status" value="1"/>
</dbReference>
<dbReference type="Gene3D" id="3.40.50.720">
    <property type="entry name" value="NAD(P)-binding Rossmann-like Domain"/>
    <property type="match status" value="1"/>
</dbReference>
<proteinExistence type="inferred from homology"/>
<dbReference type="PANTHER" id="PTHR43639:SF1">
    <property type="entry name" value="SHORT-CHAIN DEHYDROGENASE_REDUCTASE FAMILY PROTEIN"/>
    <property type="match status" value="1"/>
</dbReference>
<gene>
    <name evidence="4" type="ORF">FNB15_14325</name>
</gene>
<keyword evidence="5" id="KW-1185">Reference proteome</keyword>
<dbReference type="InterPro" id="IPR036291">
    <property type="entry name" value="NAD(P)-bd_dom_sf"/>
</dbReference>
<evidence type="ECO:0000313" key="4">
    <source>
        <dbReference type="EMBL" id="QDO98375.1"/>
    </source>
</evidence>
<dbReference type="OrthoDB" id="8419486at2"/>
<dbReference type="SUPFAM" id="SSF51735">
    <property type="entry name" value="NAD(P)-binding Rossmann-fold domains"/>
    <property type="match status" value="1"/>
</dbReference>
<accession>A0A516H3Q8</accession>
<dbReference type="InterPro" id="IPR002347">
    <property type="entry name" value="SDR_fam"/>
</dbReference>
<dbReference type="SMART" id="SM00822">
    <property type="entry name" value="PKS_KR"/>
    <property type="match status" value="1"/>
</dbReference>
<evidence type="ECO:0000259" key="3">
    <source>
        <dbReference type="SMART" id="SM00822"/>
    </source>
</evidence>
<protein>
    <submittedName>
        <fullName evidence="4">SDR family oxidoreductase</fullName>
    </submittedName>
</protein>
<keyword evidence="2" id="KW-0560">Oxidoreductase</keyword>
<dbReference type="PRINTS" id="PR00081">
    <property type="entry name" value="GDHRDH"/>
</dbReference>
<dbReference type="EMBL" id="CP041636">
    <property type="protein sequence ID" value="QDO98375.1"/>
    <property type="molecule type" value="Genomic_DNA"/>
</dbReference>
<dbReference type="InterPro" id="IPR057326">
    <property type="entry name" value="KR_dom"/>
</dbReference>
<evidence type="ECO:0000313" key="5">
    <source>
        <dbReference type="Proteomes" id="UP000317496"/>
    </source>
</evidence>
<comment type="similarity">
    <text evidence="1">Belongs to the short-chain dehydrogenases/reductases (SDR) family.</text>
</comment>
<dbReference type="GO" id="GO:0016491">
    <property type="term" value="F:oxidoreductase activity"/>
    <property type="evidence" value="ECO:0007669"/>
    <property type="project" value="UniProtKB-KW"/>
</dbReference>
<dbReference type="KEGG" id="fer:FNB15_14325"/>
<dbReference type="PROSITE" id="PS00061">
    <property type="entry name" value="ADH_SHORT"/>
    <property type="match status" value="1"/>
</dbReference>
<evidence type="ECO:0000256" key="1">
    <source>
        <dbReference type="ARBA" id="ARBA00006484"/>
    </source>
</evidence>
<dbReference type="RefSeq" id="WP_144069356.1">
    <property type="nucleotide sequence ID" value="NZ_CP041636.1"/>
</dbReference>
<dbReference type="CDD" id="cd05233">
    <property type="entry name" value="SDR_c"/>
    <property type="match status" value="1"/>
</dbReference>
<dbReference type="InterPro" id="IPR020904">
    <property type="entry name" value="Sc_DH/Rdtase_CS"/>
</dbReference>
<sequence length="251" mass="25367">MKLDLGVTGLRVLITGASTGIGAATARVFASCGARVAIHSGSSAEAASALAAEIGATDVVSGDLRQRGSAADIVAAAAEKLGGLDTLVSNAGAIVGRTPLHDFDDAIYDEVMALNVRAVAELARAAHPYLAKSAMASIINTGSIAGRNGGAPGSGVYAATKAAVHSLTRSMAKEFAPAGIRVNAIAPGVIETPFHATTSAEFLDSVCRTIPMGRLGRAEDCCWPIVFLASPMLSGYVTGQIIDVNGGQFMP</sequence>
<dbReference type="Pfam" id="PF13561">
    <property type="entry name" value="adh_short_C2"/>
    <property type="match status" value="1"/>
</dbReference>
<dbReference type="AlphaFoldDB" id="A0A516H3Q8"/>
<reference evidence="4 5" key="1">
    <citation type="submission" date="2019-07" db="EMBL/GenBank/DDBJ databases">
        <title>Genome sequencing for Ferrovibrio sp. K5.</title>
        <authorList>
            <person name="Park S.-J."/>
        </authorList>
    </citation>
    <scope>NUCLEOTIDE SEQUENCE [LARGE SCALE GENOMIC DNA]</scope>
    <source>
        <strain evidence="4 5">K5</strain>
    </source>
</reference>
<dbReference type="PRINTS" id="PR00080">
    <property type="entry name" value="SDRFAMILY"/>
</dbReference>
<feature type="domain" description="Ketoreductase" evidence="3">
    <location>
        <begin position="10"/>
        <end position="188"/>
    </location>
</feature>
<organism evidence="4 5">
    <name type="scientific">Ferrovibrio terrae</name>
    <dbReference type="NCBI Taxonomy" id="2594003"/>
    <lineage>
        <taxon>Bacteria</taxon>
        <taxon>Pseudomonadati</taxon>
        <taxon>Pseudomonadota</taxon>
        <taxon>Alphaproteobacteria</taxon>
        <taxon>Rhodospirillales</taxon>
        <taxon>Rhodospirillaceae</taxon>
        <taxon>Ferrovibrio</taxon>
    </lineage>
</organism>
<name>A0A516H3Q8_9PROT</name>
<evidence type="ECO:0000256" key="2">
    <source>
        <dbReference type="ARBA" id="ARBA00023002"/>
    </source>
</evidence>